<organism evidence="5 6">
    <name type="scientific">Anopheles maculatus</name>
    <dbReference type="NCBI Taxonomy" id="74869"/>
    <lineage>
        <taxon>Eukaryota</taxon>
        <taxon>Metazoa</taxon>
        <taxon>Ecdysozoa</taxon>
        <taxon>Arthropoda</taxon>
        <taxon>Hexapoda</taxon>
        <taxon>Insecta</taxon>
        <taxon>Pterygota</taxon>
        <taxon>Neoptera</taxon>
        <taxon>Endopterygota</taxon>
        <taxon>Diptera</taxon>
        <taxon>Nematocera</taxon>
        <taxon>Culicoidea</taxon>
        <taxon>Culicidae</taxon>
        <taxon>Anophelinae</taxon>
        <taxon>Anopheles</taxon>
        <taxon>Anopheles maculatus group</taxon>
    </lineage>
</organism>
<proteinExistence type="predicted"/>
<dbReference type="Gene3D" id="3.30.497.10">
    <property type="entry name" value="Antithrombin, subunit I, domain 2"/>
    <property type="match status" value="1"/>
</dbReference>
<feature type="chain" id="PRO_5008136107" description="Serpin domain-containing protein" evidence="3">
    <location>
        <begin position="44"/>
        <end position="194"/>
    </location>
</feature>
<evidence type="ECO:0000256" key="1">
    <source>
        <dbReference type="ARBA" id="ARBA00022690"/>
    </source>
</evidence>
<dbReference type="EnsemblMetazoa" id="AMAM013216-RA">
    <property type="protein sequence ID" value="AMAM013216-PA"/>
    <property type="gene ID" value="AMAM013216"/>
</dbReference>
<dbReference type="InterPro" id="IPR036186">
    <property type="entry name" value="Serpin_sf"/>
</dbReference>
<feature type="signal peptide" evidence="3">
    <location>
        <begin position="1"/>
        <end position="43"/>
    </location>
</feature>
<keyword evidence="1" id="KW-0646">Protease inhibitor</keyword>
<reference evidence="5" key="2">
    <citation type="submission" date="2020-05" db="UniProtKB">
        <authorList>
            <consortium name="EnsemblMetazoa"/>
        </authorList>
    </citation>
    <scope>IDENTIFICATION</scope>
    <source>
        <strain evidence="5">maculatus3</strain>
    </source>
</reference>
<keyword evidence="2" id="KW-0722">Serine protease inhibitor</keyword>
<dbReference type="InterPro" id="IPR042178">
    <property type="entry name" value="Serpin_sf_1"/>
</dbReference>
<evidence type="ECO:0000313" key="6">
    <source>
        <dbReference type="Proteomes" id="UP000075901"/>
    </source>
</evidence>
<evidence type="ECO:0000256" key="3">
    <source>
        <dbReference type="SAM" id="SignalP"/>
    </source>
</evidence>
<evidence type="ECO:0000313" key="5">
    <source>
        <dbReference type="EnsemblMetazoa" id="AMAM013216-PA"/>
    </source>
</evidence>
<dbReference type="AlphaFoldDB" id="A0A182STR3"/>
<evidence type="ECO:0000256" key="2">
    <source>
        <dbReference type="ARBA" id="ARBA00022900"/>
    </source>
</evidence>
<reference evidence="6" key="1">
    <citation type="submission" date="2013-09" db="EMBL/GenBank/DDBJ databases">
        <title>The Genome Sequence of Anopheles maculatus species B.</title>
        <authorList>
            <consortium name="The Broad Institute Genomics Platform"/>
            <person name="Neafsey D.E."/>
            <person name="Besansky N."/>
            <person name="Howell P."/>
            <person name="Walton C."/>
            <person name="Young S.K."/>
            <person name="Zeng Q."/>
            <person name="Gargeya S."/>
            <person name="Fitzgerald M."/>
            <person name="Haas B."/>
            <person name="Abouelleil A."/>
            <person name="Allen A.W."/>
            <person name="Alvarado L."/>
            <person name="Arachchi H.M."/>
            <person name="Berlin A.M."/>
            <person name="Chapman S.B."/>
            <person name="Gainer-Dewar J."/>
            <person name="Goldberg J."/>
            <person name="Griggs A."/>
            <person name="Gujja S."/>
            <person name="Hansen M."/>
            <person name="Howarth C."/>
            <person name="Imamovic A."/>
            <person name="Ireland A."/>
            <person name="Larimer J."/>
            <person name="McCowan C."/>
            <person name="Murphy C."/>
            <person name="Pearson M."/>
            <person name="Poon T.W."/>
            <person name="Priest M."/>
            <person name="Roberts A."/>
            <person name="Saif S."/>
            <person name="Shea T."/>
            <person name="Sisk P."/>
            <person name="Sykes S."/>
            <person name="Wortman J."/>
            <person name="Nusbaum C."/>
            <person name="Birren B."/>
        </authorList>
    </citation>
    <scope>NUCLEOTIDE SEQUENCE [LARGE SCALE GENOMIC DNA]</scope>
    <source>
        <strain evidence="6">maculatus3</strain>
    </source>
</reference>
<protein>
    <recommendedName>
        <fullName evidence="4">Serpin domain-containing protein</fullName>
    </recommendedName>
</protein>
<dbReference type="GO" id="GO:0004867">
    <property type="term" value="F:serine-type endopeptidase inhibitor activity"/>
    <property type="evidence" value="ECO:0007669"/>
    <property type="project" value="UniProtKB-KW"/>
</dbReference>
<sequence>MSLNDCEDRSIIFQSRFKMRSSSRVLCILAVTLLVSVFDAANAANNQRGGGLQNPAATNQQHANRLHAPTANTKLVSDSVTNLAARIANALSNQKSKTEIFSPVSIAGALSLLLLGSGGQTQQELLNVMGLNKGQLSFQEIHISFGRLFQDLVSNDPSLEPLVTWRLNDKCNRYEEDEEDEEFVQSQSPSNPNE</sequence>
<keyword evidence="3" id="KW-0732">Signal</keyword>
<dbReference type="InterPro" id="IPR023796">
    <property type="entry name" value="Serpin_dom"/>
</dbReference>
<dbReference type="SUPFAM" id="SSF56574">
    <property type="entry name" value="Serpins"/>
    <property type="match status" value="1"/>
</dbReference>
<evidence type="ECO:0000259" key="4">
    <source>
        <dbReference type="Pfam" id="PF00079"/>
    </source>
</evidence>
<keyword evidence="6" id="KW-1185">Reference proteome</keyword>
<feature type="domain" description="Serpin" evidence="4">
    <location>
        <begin position="79"/>
        <end position="157"/>
    </location>
</feature>
<name>A0A182STR3_9DIPT</name>
<dbReference type="Pfam" id="PF00079">
    <property type="entry name" value="Serpin"/>
    <property type="match status" value="1"/>
</dbReference>
<dbReference type="VEuPathDB" id="VectorBase:AMAM013216"/>
<accession>A0A182STR3</accession>
<dbReference type="Proteomes" id="UP000075901">
    <property type="component" value="Unassembled WGS sequence"/>
</dbReference>